<dbReference type="Pfam" id="PF00326">
    <property type="entry name" value="Peptidase_S9"/>
    <property type="match status" value="1"/>
</dbReference>
<evidence type="ECO:0000259" key="1">
    <source>
        <dbReference type="Pfam" id="PF00326"/>
    </source>
</evidence>
<protein>
    <recommendedName>
        <fullName evidence="4">Peptidase S9 prolyl oligopeptidase catalytic domain-containing protein</fullName>
    </recommendedName>
</protein>
<dbReference type="Gene3D" id="2.140.10.30">
    <property type="entry name" value="Dipeptidylpeptidase IV, N-terminal domain"/>
    <property type="match status" value="1"/>
</dbReference>
<accession>A0A381XMD5</accession>
<feature type="domain" description="Dipeptidylpeptidase IV N-terminal" evidence="2">
    <location>
        <begin position="155"/>
        <end position="445"/>
    </location>
</feature>
<dbReference type="PANTHER" id="PTHR11731">
    <property type="entry name" value="PROTEASE FAMILY S9B,C DIPEPTIDYL-PEPTIDASE IV-RELATED"/>
    <property type="match status" value="1"/>
</dbReference>
<dbReference type="SUPFAM" id="SSF82171">
    <property type="entry name" value="DPP6 N-terminal domain-like"/>
    <property type="match status" value="1"/>
</dbReference>
<dbReference type="AlphaFoldDB" id="A0A381XMD5"/>
<sequence>MSKKMIVPCLRVAGFAVLFMLHSAHVSAQVPAEAEARLRGIYERGELDARSFREPWLPDGSGYTALEAPAGANERELVTYDAASGQRTVLVSLAQLIPPGGTEPLAIESYTFSPDESWLLLQTSRNDLEGRVDEYWKLERASGTLRRVVAGGSNRISPDGQRILYAEQGNLHVYDLRSDRTIAVTKTGVAGAVSNGSATWSPDGEWIAFVETDRSDVRLRSMLVPSDPSYPEAREVRFARVGETIPALRVGVVDAQGGETRWLSIATPAEGFYLGEVGWAGNSNELLIEKLSRFRDEREFLVANVRIGAITRIFHESDPSWVIASYRTNAGLEWIRDGRAFLVLSEADGWRHAYVYSRGGDQQTLLTPGPFDIIERGVVAEAEEWFYYSASPDNATQKYLYRVRLDGAGEPERITPVDQPGWHDYDFSPGARWAFHTYSTFDAPPVTELVELSEHRVVRVLEDNSELRKTVAPLTSQPTEFLELDIGGGVIMDAWMIKPPDFDPSRKYPILVFVYGEPHAQQVLDAWGRGNANYHRVIASLGYLVVCMDGRGTPAPKGAAWRRAVFGSLGPLSTEEQAAGVLELGRIRPYADLSRVGIWGWSGGGSNTLNAMFRRPDVYHVGIAVAPKPQPHLYNAWFQEIYMRTREVNPEGYRQSAPINFAEGLEGNLLIIHGTGETNTHLEITEGLVDRLIELGKSFDYMTYPNRDHGIRIGRGTSLHLRMLMIRYLLTHLPPDPR</sequence>
<feature type="domain" description="Peptidase S9 prolyl oligopeptidase catalytic" evidence="1">
    <location>
        <begin position="537"/>
        <end position="725"/>
    </location>
</feature>
<dbReference type="InterPro" id="IPR002469">
    <property type="entry name" value="Peptidase_S9B_N"/>
</dbReference>
<dbReference type="InterPro" id="IPR029058">
    <property type="entry name" value="AB_hydrolase_fold"/>
</dbReference>
<dbReference type="InterPro" id="IPR001375">
    <property type="entry name" value="Peptidase_S9_cat"/>
</dbReference>
<dbReference type="GO" id="GO:0006508">
    <property type="term" value="P:proteolysis"/>
    <property type="evidence" value="ECO:0007669"/>
    <property type="project" value="InterPro"/>
</dbReference>
<dbReference type="GO" id="GO:0008236">
    <property type="term" value="F:serine-type peptidase activity"/>
    <property type="evidence" value="ECO:0007669"/>
    <property type="project" value="InterPro"/>
</dbReference>
<reference evidence="3" key="1">
    <citation type="submission" date="2018-05" db="EMBL/GenBank/DDBJ databases">
        <authorList>
            <person name="Lanie J.A."/>
            <person name="Ng W.-L."/>
            <person name="Kazmierczak K.M."/>
            <person name="Andrzejewski T.M."/>
            <person name="Davidsen T.M."/>
            <person name="Wayne K.J."/>
            <person name="Tettelin H."/>
            <person name="Glass J.I."/>
            <person name="Rusch D."/>
            <person name="Podicherti R."/>
            <person name="Tsui H.-C.T."/>
            <person name="Winkler M.E."/>
        </authorList>
    </citation>
    <scope>NUCLEOTIDE SEQUENCE</scope>
</reference>
<name>A0A381XMD5_9ZZZZ</name>
<dbReference type="InterPro" id="IPR050278">
    <property type="entry name" value="Serine_Prot_S9B/DPPIV"/>
</dbReference>
<evidence type="ECO:0008006" key="4">
    <source>
        <dbReference type="Google" id="ProtNLM"/>
    </source>
</evidence>
<dbReference type="EMBL" id="UINC01015683">
    <property type="protein sequence ID" value="SVA65869.1"/>
    <property type="molecule type" value="Genomic_DNA"/>
</dbReference>
<organism evidence="3">
    <name type="scientific">marine metagenome</name>
    <dbReference type="NCBI Taxonomy" id="408172"/>
    <lineage>
        <taxon>unclassified sequences</taxon>
        <taxon>metagenomes</taxon>
        <taxon>ecological metagenomes</taxon>
    </lineage>
</organism>
<proteinExistence type="predicted"/>
<dbReference type="PANTHER" id="PTHR11731:SF193">
    <property type="entry name" value="DIPEPTIDYL PEPTIDASE 9"/>
    <property type="match status" value="1"/>
</dbReference>
<evidence type="ECO:0000313" key="3">
    <source>
        <dbReference type="EMBL" id="SVA65869.1"/>
    </source>
</evidence>
<gene>
    <name evidence="3" type="ORF">METZ01_LOCUS118723</name>
</gene>
<dbReference type="SUPFAM" id="SSF53474">
    <property type="entry name" value="alpha/beta-Hydrolases"/>
    <property type="match status" value="1"/>
</dbReference>
<dbReference type="Gene3D" id="3.40.50.1820">
    <property type="entry name" value="alpha/beta hydrolase"/>
    <property type="match status" value="1"/>
</dbReference>
<dbReference type="Pfam" id="PF00930">
    <property type="entry name" value="DPPIV_N"/>
    <property type="match status" value="1"/>
</dbReference>
<evidence type="ECO:0000259" key="2">
    <source>
        <dbReference type="Pfam" id="PF00930"/>
    </source>
</evidence>
<dbReference type="GO" id="GO:0008239">
    <property type="term" value="F:dipeptidyl-peptidase activity"/>
    <property type="evidence" value="ECO:0007669"/>
    <property type="project" value="TreeGrafter"/>
</dbReference>